<evidence type="ECO:0000256" key="1">
    <source>
        <dbReference type="SAM" id="Phobius"/>
    </source>
</evidence>
<evidence type="ECO:0000313" key="2">
    <source>
        <dbReference type="EMBL" id="KAB1071655.1"/>
    </source>
</evidence>
<dbReference type="RefSeq" id="WP_150965249.1">
    <property type="nucleotide sequence ID" value="NZ_VZZJ01000018.1"/>
</dbReference>
<dbReference type="Proteomes" id="UP000441523">
    <property type="component" value="Unassembled WGS sequence"/>
</dbReference>
<reference evidence="2 3" key="1">
    <citation type="submission" date="2019-09" db="EMBL/GenBank/DDBJ databases">
        <title>YIM 132548 draft genome.</title>
        <authorList>
            <person name="Jiang L."/>
        </authorList>
    </citation>
    <scope>NUCLEOTIDE SEQUENCE [LARGE SCALE GENOMIC DNA]</scope>
    <source>
        <strain evidence="2 3">YIM 132548</strain>
    </source>
</reference>
<comment type="caution">
    <text evidence="2">The sequence shown here is derived from an EMBL/GenBank/DDBJ whole genome shotgun (WGS) entry which is preliminary data.</text>
</comment>
<sequence length="97" mass="11158">MIWRAFVIIVAIPAAVVAAGCLVWLIFISPVLLLAGHLGWMRRDLAIDFAVAPAEFLALCAALEVLARLFVTWFDDELRTGGWVSYWWREWWARLRK</sequence>
<protein>
    <submittedName>
        <fullName evidence="2">Uncharacterized protein</fullName>
    </submittedName>
</protein>
<proteinExistence type="predicted"/>
<evidence type="ECO:0000313" key="3">
    <source>
        <dbReference type="Proteomes" id="UP000441523"/>
    </source>
</evidence>
<keyword evidence="3" id="KW-1185">Reference proteome</keyword>
<dbReference type="EMBL" id="VZZJ01000018">
    <property type="protein sequence ID" value="KAB1071655.1"/>
    <property type="molecule type" value="Genomic_DNA"/>
</dbReference>
<dbReference type="AlphaFoldDB" id="A0A6N6MQG6"/>
<accession>A0A6N6MQG6</accession>
<dbReference type="PROSITE" id="PS51257">
    <property type="entry name" value="PROKAR_LIPOPROTEIN"/>
    <property type="match status" value="1"/>
</dbReference>
<name>A0A6N6MQG6_9HYPH</name>
<gene>
    <name evidence="2" type="ORF">F6X51_19025</name>
</gene>
<keyword evidence="1" id="KW-0472">Membrane</keyword>
<feature type="transmembrane region" description="Helical" evidence="1">
    <location>
        <begin position="45"/>
        <end position="71"/>
    </location>
</feature>
<feature type="transmembrane region" description="Helical" evidence="1">
    <location>
        <begin position="6"/>
        <end position="33"/>
    </location>
</feature>
<organism evidence="2 3">
    <name type="scientific">Methylobacterium planeticum</name>
    <dbReference type="NCBI Taxonomy" id="2615211"/>
    <lineage>
        <taxon>Bacteria</taxon>
        <taxon>Pseudomonadati</taxon>
        <taxon>Pseudomonadota</taxon>
        <taxon>Alphaproteobacteria</taxon>
        <taxon>Hyphomicrobiales</taxon>
        <taxon>Methylobacteriaceae</taxon>
        <taxon>Methylobacterium</taxon>
    </lineage>
</organism>
<keyword evidence="1" id="KW-0812">Transmembrane</keyword>
<keyword evidence="1" id="KW-1133">Transmembrane helix</keyword>